<dbReference type="PANTHER" id="PTHR42673">
    <property type="entry name" value="MALEYLACETOACETATE ISOMERASE"/>
    <property type="match status" value="1"/>
</dbReference>
<dbReference type="Gene3D" id="1.20.1050.10">
    <property type="match status" value="1"/>
</dbReference>
<dbReference type="SUPFAM" id="SSF52833">
    <property type="entry name" value="Thioredoxin-like"/>
    <property type="match status" value="1"/>
</dbReference>
<dbReference type="InterPro" id="IPR004045">
    <property type="entry name" value="Glutathione_S-Trfase_N"/>
</dbReference>
<dbReference type="PROSITE" id="PS50404">
    <property type="entry name" value="GST_NTER"/>
    <property type="match status" value="1"/>
</dbReference>
<comment type="caution">
    <text evidence="2">The sequence shown here is derived from an EMBL/GenBank/DDBJ whole genome shotgun (WGS) entry which is preliminary data.</text>
</comment>
<dbReference type="RefSeq" id="WP_316017425.1">
    <property type="nucleotide sequence ID" value="NZ_JAWDID010000007.1"/>
</dbReference>
<proteinExistence type="predicted"/>
<sequence>MKLVIANKTYSSWSLRPWLLLTELGIPFEEVLIPFGQTFDDPEWKRAISAFTPTGKVPALLDGEIQVWESLAIMDRIADLRPDLPVWPREPAARAMARSIAAEMHAGFSALRGACPMNIARQFHPRDRGAKVAADVARITAIWREARARFGESGPFLFGAFGAADAMFAPVGARFTGYGIALDPVSATYVEAVQATRGYQSWRMAALAEPWIIDEDEVDEPVLEEFRPHLSRSKA</sequence>
<reference evidence="2 3" key="1">
    <citation type="submission" date="2023-09" db="EMBL/GenBank/DDBJ databases">
        <title>Whole genome shotgun sequencing (WGS) of Bosea sp. ZW T0_25, isolated from stored onions (Allium cepa).</title>
        <authorList>
            <person name="Stoll D.A."/>
            <person name="Huch M."/>
        </authorList>
    </citation>
    <scope>NUCLEOTIDE SEQUENCE [LARGE SCALE GENOMIC DNA]</scope>
    <source>
        <strain evidence="2 3">ZW T0_25</strain>
    </source>
</reference>
<organism evidence="2 3">
    <name type="scientific">Bosea rubneri</name>
    <dbReference type="NCBI Taxonomy" id="3075434"/>
    <lineage>
        <taxon>Bacteria</taxon>
        <taxon>Pseudomonadati</taxon>
        <taxon>Pseudomonadota</taxon>
        <taxon>Alphaproteobacteria</taxon>
        <taxon>Hyphomicrobiales</taxon>
        <taxon>Boseaceae</taxon>
        <taxon>Bosea</taxon>
    </lineage>
</organism>
<evidence type="ECO:0000313" key="2">
    <source>
        <dbReference type="EMBL" id="MDU0339522.1"/>
    </source>
</evidence>
<evidence type="ECO:0000313" key="3">
    <source>
        <dbReference type="Proteomes" id="UP001254257"/>
    </source>
</evidence>
<dbReference type="CDD" id="cd03194">
    <property type="entry name" value="GST_C_3"/>
    <property type="match status" value="1"/>
</dbReference>
<dbReference type="InterPro" id="IPR036249">
    <property type="entry name" value="Thioredoxin-like_sf"/>
</dbReference>
<accession>A0ABU3S533</accession>
<dbReference type="Pfam" id="PF13409">
    <property type="entry name" value="GST_N_2"/>
    <property type="match status" value="1"/>
</dbReference>
<protein>
    <submittedName>
        <fullName evidence="2">Glutathione S-transferase family protein</fullName>
    </submittedName>
</protein>
<dbReference type="InterPro" id="IPR036282">
    <property type="entry name" value="Glutathione-S-Trfase_C_sf"/>
</dbReference>
<dbReference type="InterPro" id="IPR040079">
    <property type="entry name" value="Glutathione_S-Trfase"/>
</dbReference>
<feature type="domain" description="GST N-terminal" evidence="1">
    <location>
        <begin position="1"/>
        <end position="85"/>
    </location>
</feature>
<keyword evidence="3" id="KW-1185">Reference proteome</keyword>
<dbReference type="Gene3D" id="3.40.30.10">
    <property type="entry name" value="Glutaredoxin"/>
    <property type="match status" value="1"/>
</dbReference>
<dbReference type="PANTHER" id="PTHR42673:SF4">
    <property type="entry name" value="MALEYLACETOACETATE ISOMERASE"/>
    <property type="match status" value="1"/>
</dbReference>
<dbReference type="SUPFAM" id="SSF47616">
    <property type="entry name" value="GST C-terminal domain-like"/>
    <property type="match status" value="1"/>
</dbReference>
<evidence type="ECO:0000259" key="1">
    <source>
        <dbReference type="PROSITE" id="PS50404"/>
    </source>
</evidence>
<name>A0ABU3S533_9HYPH</name>
<dbReference type="CDD" id="cd03043">
    <property type="entry name" value="GST_N_1"/>
    <property type="match status" value="1"/>
</dbReference>
<gene>
    <name evidence="2" type="ORF">RKE40_06505</name>
</gene>
<dbReference type="EMBL" id="JAWDID010000007">
    <property type="protein sequence ID" value="MDU0339522.1"/>
    <property type="molecule type" value="Genomic_DNA"/>
</dbReference>
<dbReference type="SFLD" id="SFLDS00019">
    <property type="entry name" value="Glutathione_Transferase_(cytos"/>
    <property type="match status" value="1"/>
</dbReference>
<dbReference type="Proteomes" id="UP001254257">
    <property type="component" value="Unassembled WGS sequence"/>
</dbReference>